<feature type="domain" description="Peptidase metallopeptidase" evidence="5">
    <location>
        <begin position="110"/>
        <end position="287"/>
    </location>
</feature>
<evidence type="ECO:0000256" key="4">
    <source>
        <dbReference type="ARBA" id="ARBA00022833"/>
    </source>
</evidence>
<organism evidence="6 7">
    <name type="scientific">Myxococcus landrumensis</name>
    <dbReference type="NCBI Taxonomy" id="2813577"/>
    <lineage>
        <taxon>Bacteria</taxon>
        <taxon>Pseudomonadati</taxon>
        <taxon>Myxococcota</taxon>
        <taxon>Myxococcia</taxon>
        <taxon>Myxococcales</taxon>
        <taxon>Cystobacterineae</taxon>
        <taxon>Myxococcaceae</taxon>
        <taxon>Myxococcus</taxon>
    </lineage>
</organism>
<dbReference type="Proteomes" id="UP000663090">
    <property type="component" value="Chromosome"/>
</dbReference>
<dbReference type="InterPro" id="IPR001818">
    <property type="entry name" value="Pept_M10_metallopeptidase"/>
</dbReference>
<reference evidence="6 7" key="1">
    <citation type="submission" date="2021-02" db="EMBL/GenBank/DDBJ databases">
        <title>De Novo genome assembly of isolated myxobacteria.</title>
        <authorList>
            <person name="Stevens D.C."/>
        </authorList>
    </citation>
    <scope>NUCLEOTIDE SEQUENCE [LARGE SCALE GENOMIC DNA]</scope>
    <source>
        <strain evidence="6 7">SCHIC003</strain>
    </source>
</reference>
<sequence length="540" mass="57991">MTSRTHTPRYGWRLPAIGLASLGLLLGGCGPEAPEASQDDLTTTPESSAAAFEEWRAKHVVPTPEGHFLVEGDMRMLDLASIREYWESFTGNPGALSVWRPGGVESAWNRTDRWNITYCIRPGDFGADYNRLVEFMHRAASGWEAAANVRFVHVVAQDSATCNRSNNTVKYNVERNFSFTGLSAGMGFPTFSRPTRFLELGPTSTWTDAELIAVLTHEFGHALGFVHEHDTAAGCGMVTTGTYRPLTCYDGRGAMHYPSQPGWLDPARKLNFIAQWDVEGSQSLYEAPTQVLSTASGTVFARKRSTGDIYRRDALGWTVVGGPGQAFVAVGDTLYGQVPGRGPPVKFLGASWTTIGGPTGQIFPCAGTLCGTDPTSGNVVRYNAATNVWTTIGGPGSRFAATTSAVYGIGSWQDDYTARWSGSGASWSVVGGGASELIGGGTSMYRLTNTKDAIQRHDGGSTWTTIGGSGRSFVAVGSDVYGLRPDGSFIMKYNGTVWNSIHGPAAKIFSSNGYLLALNNDDTIERYNPATNTWTSLGKP</sequence>
<evidence type="ECO:0000259" key="5">
    <source>
        <dbReference type="SMART" id="SM00235"/>
    </source>
</evidence>
<name>A0ABX7N9G2_9BACT</name>
<keyword evidence="3" id="KW-0378">Hydrolase</keyword>
<dbReference type="InterPro" id="IPR006026">
    <property type="entry name" value="Peptidase_Metallo"/>
</dbReference>
<dbReference type="SMART" id="SM00235">
    <property type="entry name" value="ZnMc"/>
    <property type="match status" value="1"/>
</dbReference>
<accession>A0ABX7N9G2</accession>
<evidence type="ECO:0000313" key="6">
    <source>
        <dbReference type="EMBL" id="QSQ14179.1"/>
    </source>
</evidence>
<dbReference type="Gene3D" id="3.40.390.10">
    <property type="entry name" value="Collagenase (Catalytic Domain)"/>
    <property type="match status" value="1"/>
</dbReference>
<dbReference type="InterPro" id="IPR024079">
    <property type="entry name" value="MetalloPept_cat_dom_sf"/>
</dbReference>
<evidence type="ECO:0000256" key="2">
    <source>
        <dbReference type="ARBA" id="ARBA00022723"/>
    </source>
</evidence>
<dbReference type="RefSeq" id="WP_206715973.1">
    <property type="nucleotide sequence ID" value="NZ_CP071091.1"/>
</dbReference>
<dbReference type="EMBL" id="CP071091">
    <property type="protein sequence ID" value="QSQ14179.1"/>
    <property type="molecule type" value="Genomic_DNA"/>
</dbReference>
<evidence type="ECO:0000313" key="7">
    <source>
        <dbReference type="Proteomes" id="UP000663090"/>
    </source>
</evidence>
<proteinExistence type="predicted"/>
<dbReference type="Pfam" id="PF00413">
    <property type="entry name" value="Peptidase_M10"/>
    <property type="match status" value="1"/>
</dbReference>
<evidence type="ECO:0000256" key="3">
    <source>
        <dbReference type="ARBA" id="ARBA00022801"/>
    </source>
</evidence>
<evidence type="ECO:0000256" key="1">
    <source>
        <dbReference type="ARBA" id="ARBA00022670"/>
    </source>
</evidence>
<dbReference type="PROSITE" id="PS51257">
    <property type="entry name" value="PROKAR_LIPOPROTEIN"/>
    <property type="match status" value="1"/>
</dbReference>
<protein>
    <recommendedName>
        <fullName evidence="5">Peptidase metallopeptidase domain-containing protein</fullName>
    </recommendedName>
</protein>
<keyword evidence="2" id="KW-0479">Metal-binding</keyword>
<keyword evidence="1" id="KW-0645">Protease</keyword>
<keyword evidence="4" id="KW-0862">Zinc</keyword>
<dbReference type="SUPFAM" id="SSF55486">
    <property type="entry name" value="Metalloproteases ('zincins'), catalytic domain"/>
    <property type="match status" value="1"/>
</dbReference>
<gene>
    <name evidence="6" type="ORF">JY572_38700</name>
</gene>
<keyword evidence="7" id="KW-1185">Reference proteome</keyword>